<comment type="caution">
    <text evidence="5">The sequence shown here is derived from an EMBL/GenBank/DDBJ whole genome shotgun (WGS) entry which is preliminary data.</text>
</comment>
<accession>A0ABT5JLW8</accession>
<sequence>MRRHAFTATALIAISAALAVAMPDSRARTDVLLVEPAEAEAQLARAARESRRAEQRAARLSRKAEAATEAATRTASEAAALAARIQQAEADIEVARARLSLVQAERAELTARLAEQQEPTARLAAALQTASRRPLALSALQPGSLKEVVYVRAVLDSAVPQIRARTADLRDELDKGRALEAEATRTLAELRDGEKALRERRAALAALESKQRVASRNARGAAMREAERALALAEEARDLDGLVSRLDDIAALRRELAALPGPVLRPADLSAPLPAAPEPAPSATGSASPPADYQLPVDGRTLVGFGARRASGIASTGLELAPVAGAQVVAPARGRAVFAGPYRGFGRIVIIEHDGGWTSLVTGLARVDVAVGAAVIGGSPVGVAGGRGAPVTIELRRDGEPVNPLQYLR</sequence>
<dbReference type="RefSeq" id="WP_273676343.1">
    <property type="nucleotide sequence ID" value="NZ_JAQQXQ010000002.1"/>
</dbReference>
<dbReference type="PANTHER" id="PTHR21666">
    <property type="entry name" value="PEPTIDASE-RELATED"/>
    <property type="match status" value="1"/>
</dbReference>
<dbReference type="InterPro" id="IPR011055">
    <property type="entry name" value="Dup_hybrid_motif"/>
</dbReference>
<feature type="region of interest" description="Disordered" evidence="2">
    <location>
        <begin position="270"/>
        <end position="293"/>
    </location>
</feature>
<dbReference type="Gene3D" id="2.70.70.10">
    <property type="entry name" value="Glucose Permease (Domain IIA)"/>
    <property type="match status" value="1"/>
</dbReference>
<name>A0ABT5JLW8_9SPHN</name>
<evidence type="ECO:0000313" key="5">
    <source>
        <dbReference type="EMBL" id="MDC8753757.1"/>
    </source>
</evidence>
<reference evidence="5 6" key="1">
    <citation type="submission" date="2022-10" db="EMBL/GenBank/DDBJ databases">
        <title>Erythrobacter sp. sf7 Genome sequencing.</title>
        <authorList>
            <person name="Park S."/>
        </authorList>
    </citation>
    <scope>NUCLEOTIDE SEQUENCE [LARGE SCALE GENOMIC DNA]</scope>
    <source>
        <strain evidence="6">sf7</strain>
    </source>
</reference>
<proteinExistence type="predicted"/>
<evidence type="ECO:0000256" key="2">
    <source>
        <dbReference type="SAM" id="MobiDB-lite"/>
    </source>
</evidence>
<feature type="domain" description="M23ase beta-sheet core" evidence="4">
    <location>
        <begin position="316"/>
        <end position="404"/>
    </location>
</feature>
<feature type="compositionally biased region" description="Low complexity" evidence="2">
    <location>
        <begin position="281"/>
        <end position="291"/>
    </location>
</feature>
<evidence type="ECO:0000259" key="4">
    <source>
        <dbReference type="Pfam" id="PF01551"/>
    </source>
</evidence>
<dbReference type="EMBL" id="JAQQXQ010000002">
    <property type="protein sequence ID" value="MDC8753757.1"/>
    <property type="molecule type" value="Genomic_DNA"/>
</dbReference>
<evidence type="ECO:0000313" key="6">
    <source>
        <dbReference type="Proteomes" id="UP001216558"/>
    </source>
</evidence>
<keyword evidence="1 3" id="KW-0732">Signal</keyword>
<dbReference type="CDD" id="cd12797">
    <property type="entry name" value="M23_peptidase"/>
    <property type="match status" value="1"/>
</dbReference>
<keyword evidence="6" id="KW-1185">Reference proteome</keyword>
<gene>
    <name evidence="5" type="ORF">OIK40_03775</name>
</gene>
<dbReference type="InterPro" id="IPR016047">
    <property type="entry name" value="M23ase_b-sheet_dom"/>
</dbReference>
<evidence type="ECO:0000256" key="1">
    <source>
        <dbReference type="ARBA" id="ARBA00022729"/>
    </source>
</evidence>
<dbReference type="Proteomes" id="UP001216558">
    <property type="component" value="Unassembled WGS sequence"/>
</dbReference>
<dbReference type="Pfam" id="PF01551">
    <property type="entry name" value="Peptidase_M23"/>
    <property type="match status" value="1"/>
</dbReference>
<dbReference type="PANTHER" id="PTHR21666:SF289">
    <property type="entry name" value="L-ALA--D-GLU ENDOPEPTIDASE"/>
    <property type="match status" value="1"/>
</dbReference>
<protein>
    <submittedName>
        <fullName evidence="5">Peptidoglycan DD-metalloendopeptidase family protein</fullName>
    </submittedName>
</protein>
<feature type="signal peptide" evidence="3">
    <location>
        <begin position="1"/>
        <end position="19"/>
    </location>
</feature>
<evidence type="ECO:0000256" key="3">
    <source>
        <dbReference type="SAM" id="SignalP"/>
    </source>
</evidence>
<feature type="region of interest" description="Disordered" evidence="2">
    <location>
        <begin position="47"/>
        <end position="69"/>
    </location>
</feature>
<feature type="compositionally biased region" description="Basic and acidic residues" evidence="2">
    <location>
        <begin position="47"/>
        <end position="66"/>
    </location>
</feature>
<dbReference type="InterPro" id="IPR050570">
    <property type="entry name" value="Cell_wall_metabolism_enzyme"/>
</dbReference>
<organism evidence="5 6">
    <name type="scientific">Erythrobacter fulvus</name>
    <dbReference type="NCBI Taxonomy" id="2987523"/>
    <lineage>
        <taxon>Bacteria</taxon>
        <taxon>Pseudomonadati</taxon>
        <taxon>Pseudomonadota</taxon>
        <taxon>Alphaproteobacteria</taxon>
        <taxon>Sphingomonadales</taxon>
        <taxon>Erythrobacteraceae</taxon>
        <taxon>Erythrobacter/Porphyrobacter group</taxon>
        <taxon>Erythrobacter</taxon>
    </lineage>
</organism>
<feature type="chain" id="PRO_5045409381" evidence="3">
    <location>
        <begin position="20"/>
        <end position="409"/>
    </location>
</feature>
<dbReference type="SUPFAM" id="SSF51261">
    <property type="entry name" value="Duplicated hybrid motif"/>
    <property type="match status" value="1"/>
</dbReference>